<evidence type="ECO:0000256" key="2">
    <source>
        <dbReference type="ARBA" id="ARBA00022475"/>
    </source>
</evidence>
<keyword evidence="5 6" id="KW-0472">Membrane</keyword>
<feature type="domain" description="Cytochrome b561 bacterial/Ni-hydrogenase" evidence="7">
    <location>
        <begin position="21"/>
        <end position="182"/>
    </location>
</feature>
<evidence type="ECO:0000313" key="9">
    <source>
        <dbReference type="Proteomes" id="UP001314635"/>
    </source>
</evidence>
<gene>
    <name evidence="8" type="ORF">JQ619_15350</name>
</gene>
<evidence type="ECO:0000313" key="8">
    <source>
        <dbReference type="EMBL" id="MBR1137148.1"/>
    </source>
</evidence>
<evidence type="ECO:0000259" key="7">
    <source>
        <dbReference type="Pfam" id="PF01292"/>
    </source>
</evidence>
<dbReference type="InterPro" id="IPR051542">
    <property type="entry name" value="Hydrogenase_cytochrome"/>
</dbReference>
<dbReference type="EMBL" id="JAFCLK010000013">
    <property type="protein sequence ID" value="MBR1137148.1"/>
    <property type="molecule type" value="Genomic_DNA"/>
</dbReference>
<comment type="caution">
    <text evidence="8">The sequence shown here is derived from an EMBL/GenBank/DDBJ whole genome shotgun (WGS) entry which is preliminary data.</text>
</comment>
<dbReference type="Gene3D" id="1.20.950.20">
    <property type="entry name" value="Transmembrane di-heme cytochromes, Chain C"/>
    <property type="match status" value="1"/>
</dbReference>
<feature type="transmembrane region" description="Helical" evidence="6">
    <location>
        <begin position="53"/>
        <end position="72"/>
    </location>
</feature>
<keyword evidence="4 6" id="KW-1133">Transmembrane helix</keyword>
<accession>A0ABS5G742</accession>
<evidence type="ECO:0000256" key="6">
    <source>
        <dbReference type="SAM" id="Phobius"/>
    </source>
</evidence>
<dbReference type="RefSeq" id="WP_172240092.1">
    <property type="nucleotide sequence ID" value="NZ_JABFDP010000024.1"/>
</dbReference>
<dbReference type="InterPro" id="IPR011577">
    <property type="entry name" value="Cyt_b561_bac/Ni-Hgenase"/>
</dbReference>
<evidence type="ECO:0000256" key="5">
    <source>
        <dbReference type="ARBA" id="ARBA00023136"/>
    </source>
</evidence>
<name>A0ABS5G742_9BRAD</name>
<evidence type="ECO:0000256" key="1">
    <source>
        <dbReference type="ARBA" id="ARBA00004651"/>
    </source>
</evidence>
<keyword evidence="3 6" id="KW-0812">Transmembrane</keyword>
<dbReference type="SUPFAM" id="SSF81342">
    <property type="entry name" value="Transmembrane di-heme cytochromes"/>
    <property type="match status" value="1"/>
</dbReference>
<feature type="transmembrane region" description="Helical" evidence="6">
    <location>
        <begin position="115"/>
        <end position="142"/>
    </location>
</feature>
<dbReference type="Proteomes" id="UP001314635">
    <property type="component" value="Unassembled WGS sequence"/>
</dbReference>
<dbReference type="InterPro" id="IPR016174">
    <property type="entry name" value="Di-haem_cyt_TM"/>
</dbReference>
<evidence type="ECO:0000256" key="4">
    <source>
        <dbReference type="ARBA" id="ARBA00022989"/>
    </source>
</evidence>
<comment type="subcellular location">
    <subcellularLocation>
        <location evidence="1">Cell membrane</location>
        <topology evidence="1">Multi-pass membrane protein</topology>
    </subcellularLocation>
</comment>
<dbReference type="PANTHER" id="PTHR30485">
    <property type="entry name" value="NI/FE-HYDROGENASE 1 B-TYPE CYTOCHROME SUBUNIT"/>
    <property type="match status" value="1"/>
</dbReference>
<dbReference type="Pfam" id="PF01292">
    <property type="entry name" value="Ni_hydr_CYTB"/>
    <property type="match status" value="1"/>
</dbReference>
<keyword evidence="2" id="KW-1003">Cell membrane</keyword>
<organism evidence="8 9">
    <name type="scientific">Bradyrhizobium denitrificans</name>
    <dbReference type="NCBI Taxonomy" id="2734912"/>
    <lineage>
        <taxon>Bacteria</taxon>
        <taxon>Pseudomonadati</taxon>
        <taxon>Pseudomonadota</taxon>
        <taxon>Alphaproteobacteria</taxon>
        <taxon>Hyphomicrobiales</taxon>
        <taxon>Nitrobacteraceae</taxon>
        <taxon>Bradyrhizobium</taxon>
    </lineage>
</organism>
<dbReference type="PANTHER" id="PTHR30485:SF2">
    <property type="entry name" value="BLL0597 PROTEIN"/>
    <property type="match status" value="1"/>
</dbReference>
<sequence length="202" mass="22578">MHGTAPRSTVKDPDPAETVLVWDLPLRLWHWLLAVLVLVAWVTPNVHDELHRLAGYAILGLLAFRLIWGLIGTRHSRFRSLRARLRATPAYLWNLRRGRTGRYLGLNPAGTAMQLALLLLLIVSAVSGAMQVTVRFFGIWWVEDTHEVTSYILIPLVVLHVAGVVLVSRLQRENLARAMLTGRKLLRRSIHGAPVSSPKAGS</sequence>
<protein>
    <submittedName>
        <fullName evidence="8">Cytochrome b/b6 domain-containing protein</fullName>
    </submittedName>
</protein>
<proteinExistence type="predicted"/>
<feature type="transmembrane region" description="Helical" evidence="6">
    <location>
        <begin position="28"/>
        <end position="47"/>
    </location>
</feature>
<feature type="transmembrane region" description="Helical" evidence="6">
    <location>
        <begin position="148"/>
        <end position="167"/>
    </location>
</feature>
<keyword evidence="9" id="KW-1185">Reference proteome</keyword>
<evidence type="ECO:0000256" key="3">
    <source>
        <dbReference type="ARBA" id="ARBA00022692"/>
    </source>
</evidence>
<reference evidence="9" key="1">
    <citation type="journal article" date="2021" name="ISME J.">
        <title>Evolutionary origin and ecological implication of a unique nif island in free-living Bradyrhizobium lineages.</title>
        <authorList>
            <person name="Tao J."/>
        </authorList>
    </citation>
    <scope>NUCLEOTIDE SEQUENCE [LARGE SCALE GENOMIC DNA]</scope>
    <source>
        <strain evidence="9">SZCCT0094</strain>
    </source>
</reference>